<dbReference type="STRING" id="157072.A0A024USS0"/>
<dbReference type="AlphaFoldDB" id="A0A024USS0"/>
<dbReference type="InterPro" id="IPR009060">
    <property type="entry name" value="UBA-like_sf"/>
</dbReference>
<dbReference type="Pfam" id="PF00627">
    <property type="entry name" value="UBA"/>
    <property type="match status" value="2"/>
</dbReference>
<organism evidence="3">
    <name type="scientific">Aphanomyces invadans</name>
    <dbReference type="NCBI Taxonomy" id="157072"/>
    <lineage>
        <taxon>Eukaryota</taxon>
        <taxon>Sar</taxon>
        <taxon>Stramenopiles</taxon>
        <taxon>Oomycota</taxon>
        <taxon>Saprolegniomycetes</taxon>
        <taxon>Saprolegniales</taxon>
        <taxon>Verrucalvaceae</taxon>
        <taxon>Aphanomyces</taxon>
    </lineage>
</organism>
<accession>A0A024USS0</accession>
<comment type="subcellular location">
    <subcellularLocation>
        <location evidence="1">Nucleus</location>
    </subcellularLocation>
    <subcellularLocation>
        <location evidence="1">Cytoplasm</location>
    </subcellularLocation>
</comment>
<dbReference type="CDD" id="cd14281">
    <property type="entry name" value="UBA2_Rad23_like"/>
    <property type="match status" value="1"/>
</dbReference>
<keyword evidence="1" id="KW-0539">Nucleus</keyword>
<dbReference type="EMBL" id="KI913953">
    <property type="protein sequence ID" value="ETW08947.1"/>
    <property type="molecule type" value="Genomic_DNA"/>
</dbReference>
<keyword evidence="1" id="KW-0963">Cytoplasm</keyword>
<feature type="domain" description="UBA" evidence="2">
    <location>
        <begin position="119"/>
        <end position="163"/>
    </location>
</feature>
<dbReference type="InterPro" id="IPR015940">
    <property type="entry name" value="UBA"/>
</dbReference>
<evidence type="ECO:0000313" key="3">
    <source>
        <dbReference type="EMBL" id="ETW08947.1"/>
    </source>
</evidence>
<dbReference type="VEuPathDB" id="FungiDB:H310_01428"/>
<sequence>MTVSIRVVVLGYAPPAAPTKASGKRKKRPLERTHSSRINVEFQLRTELEWSVLQLKEAIANQLERELDGAANGVQPENQCIAVNGVLVCDADSLGTILFDSRTLVCAIDKSEPSPSNTPVQSTHVSGALNQLRSMGFSTKRASEALVVAKNNVEGAVAFLTEGIQVDTSSHEETDTHLADVAMTKPYSLVGAIQSCNPDHLVDLSLDRLTAAMRRRQERECNGSHVEDGMEVDEETKDDDAVIAIYDDERDAVHDASQLADVDAEQIALDRLQALGFSRHDAYNAYVACDRNENAAANFLFESM</sequence>
<keyword evidence="1" id="KW-0234">DNA repair</keyword>
<evidence type="ECO:0000256" key="1">
    <source>
        <dbReference type="RuleBase" id="RU367049"/>
    </source>
</evidence>
<dbReference type="GO" id="GO:0043161">
    <property type="term" value="P:proteasome-mediated ubiquitin-dependent protein catabolic process"/>
    <property type="evidence" value="ECO:0007669"/>
    <property type="project" value="UniProtKB-UniRule"/>
</dbReference>
<dbReference type="GeneID" id="20078478"/>
<comment type="function">
    <text evidence="1">Multiubiquitin chain receptor involved in modulation of proteasomal degradation. Involved in nucleotide excision repair.</text>
</comment>
<gene>
    <name evidence="3" type="ORF">H310_01428</name>
</gene>
<dbReference type="GO" id="GO:0043130">
    <property type="term" value="F:ubiquitin binding"/>
    <property type="evidence" value="ECO:0007669"/>
    <property type="project" value="UniProtKB-UniRule"/>
</dbReference>
<name>A0A024USS0_9STRA</name>
<dbReference type="Gene3D" id="1.10.8.10">
    <property type="entry name" value="DNA helicase RuvA subunit, C-terminal domain"/>
    <property type="match status" value="2"/>
</dbReference>
<dbReference type="PROSITE" id="PS50030">
    <property type="entry name" value="UBA"/>
    <property type="match status" value="2"/>
</dbReference>
<protein>
    <recommendedName>
        <fullName evidence="1">UV excision repair protein RAD23</fullName>
    </recommendedName>
</protein>
<dbReference type="RefSeq" id="XP_008862752.1">
    <property type="nucleotide sequence ID" value="XM_008864530.1"/>
</dbReference>
<proteinExistence type="inferred from homology"/>
<reference evidence="3" key="1">
    <citation type="submission" date="2013-12" db="EMBL/GenBank/DDBJ databases">
        <title>The Genome Sequence of Aphanomyces invadans NJM9701.</title>
        <authorList>
            <consortium name="The Broad Institute Genomics Platform"/>
            <person name="Russ C."/>
            <person name="Tyler B."/>
            <person name="van West P."/>
            <person name="Dieguez-Uribeondo J."/>
            <person name="Young S.K."/>
            <person name="Zeng Q."/>
            <person name="Gargeya S."/>
            <person name="Fitzgerald M."/>
            <person name="Abouelleil A."/>
            <person name="Alvarado L."/>
            <person name="Chapman S.B."/>
            <person name="Gainer-Dewar J."/>
            <person name="Goldberg J."/>
            <person name="Griggs A."/>
            <person name="Gujja S."/>
            <person name="Hansen M."/>
            <person name="Howarth C."/>
            <person name="Imamovic A."/>
            <person name="Ireland A."/>
            <person name="Larimer J."/>
            <person name="McCowan C."/>
            <person name="Murphy C."/>
            <person name="Pearson M."/>
            <person name="Poon T.W."/>
            <person name="Priest M."/>
            <person name="Roberts A."/>
            <person name="Saif S."/>
            <person name="Shea T."/>
            <person name="Sykes S."/>
            <person name="Wortman J."/>
            <person name="Nusbaum C."/>
            <person name="Birren B."/>
        </authorList>
    </citation>
    <scope>NUCLEOTIDE SEQUENCE [LARGE SCALE GENOMIC DNA]</scope>
    <source>
        <strain evidence="3">NJM9701</strain>
    </source>
</reference>
<dbReference type="SMART" id="SM00165">
    <property type="entry name" value="UBA"/>
    <property type="match status" value="2"/>
</dbReference>
<dbReference type="CDD" id="cd14270">
    <property type="entry name" value="UBA"/>
    <property type="match status" value="1"/>
</dbReference>
<dbReference type="FunFam" id="1.10.8.10:FF:000002">
    <property type="entry name" value="UV excision repair protein RAD23 homolog"/>
    <property type="match status" value="1"/>
</dbReference>
<dbReference type="InterPro" id="IPR004806">
    <property type="entry name" value="Rad23"/>
</dbReference>
<dbReference type="GO" id="GO:0005634">
    <property type="term" value="C:nucleus"/>
    <property type="evidence" value="ECO:0007669"/>
    <property type="project" value="UniProtKB-SubCell"/>
</dbReference>
<dbReference type="GO" id="GO:0031593">
    <property type="term" value="F:polyubiquitin modification-dependent protein binding"/>
    <property type="evidence" value="ECO:0007669"/>
    <property type="project" value="UniProtKB-UniRule"/>
</dbReference>
<dbReference type="PRINTS" id="PR01839">
    <property type="entry name" value="RAD23PROTEIN"/>
</dbReference>
<evidence type="ECO:0000259" key="2">
    <source>
        <dbReference type="PROSITE" id="PS50030"/>
    </source>
</evidence>
<dbReference type="GO" id="GO:0006289">
    <property type="term" value="P:nucleotide-excision repair"/>
    <property type="evidence" value="ECO:0007669"/>
    <property type="project" value="UniProtKB-UniRule"/>
</dbReference>
<feature type="domain" description="UBA" evidence="2">
    <location>
        <begin position="261"/>
        <end position="303"/>
    </location>
</feature>
<dbReference type="GO" id="GO:0005737">
    <property type="term" value="C:cytoplasm"/>
    <property type="evidence" value="ECO:0007669"/>
    <property type="project" value="UniProtKB-SubCell"/>
</dbReference>
<dbReference type="SUPFAM" id="SSF46934">
    <property type="entry name" value="UBA-like"/>
    <property type="match status" value="2"/>
</dbReference>
<comment type="similarity">
    <text evidence="1">Belongs to the RAD23 family.</text>
</comment>
<keyword evidence="1" id="KW-0227">DNA damage</keyword>
<dbReference type="OrthoDB" id="419317at2759"/>
<dbReference type="GO" id="GO:0003684">
    <property type="term" value="F:damaged DNA binding"/>
    <property type="evidence" value="ECO:0007669"/>
    <property type="project" value="UniProtKB-UniRule"/>
</dbReference>